<dbReference type="AlphaFoldDB" id="A0A2W5KFY9"/>
<dbReference type="InterPro" id="IPR002808">
    <property type="entry name" value="AdoCbi_amidolase"/>
</dbReference>
<dbReference type="InterPro" id="IPR052209">
    <property type="entry name" value="CbiZ"/>
</dbReference>
<protein>
    <recommendedName>
        <fullName evidence="3">Adenosylcobinamide amidohydrolase</fullName>
    </recommendedName>
</protein>
<dbReference type="PANTHER" id="PTHR35336">
    <property type="entry name" value="ADENOSYLCOBINAMIDE AMIDOHYDROLASE"/>
    <property type="match status" value="1"/>
</dbReference>
<organism evidence="1 2">
    <name type="scientific">Ancylobacter novellus</name>
    <name type="common">Thiobacillus novellus</name>
    <dbReference type="NCBI Taxonomy" id="921"/>
    <lineage>
        <taxon>Bacteria</taxon>
        <taxon>Pseudomonadati</taxon>
        <taxon>Pseudomonadota</taxon>
        <taxon>Alphaproteobacteria</taxon>
        <taxon>Hyphomicrobiales</taxon>
        <taxon>Xanthobacteraceae</taxon>
        <taxon>Ancylobacter</taxon>
    </lineage>
</organism>
<accession>A0A2W5KFY9</accession>
<dbReference type="Pfam" id="PF01955">
    <property type="entry name" value="CbiZ"/>
    <property type="match status" value="1"/>
</dbReference>
<evidence type="ECO:0000313" key="2">
    <source>
        <dbReference type="Proteomes" id="UP000249577"/>
    </source>
</evidence>
<dbReference type="Proteomes" id="UP000249577">
    <property type="component" value="Unassembled WGS sequence"/>
</dbReference>
<sequence>MERRAQASARSDGAARAADPPRLFDLELRAPLLVASFATPRRVLSWAVARPGFQLADRVAWLEVRNADLPVGVDPAALLAGALARGGVDDAVAMMTSRHVDRFRRAGARLPGALADCVSTVGLSNAARVARPATESGGTGTLGTINLLAAVSEPLSDVGLIEALSIATEARTAAVIDAGWRLTEGVATGTGTDCVAVAVPEGGAVTYAGLHTAVGQAIGAAVYEATLAATLDWIAERGGC</sequence>
<proteinExistence type="predicted"/>
<comment type="caution">
    <text evidence="1">The sequence shown here is derived from an EMBL/GenBank/DDBJ whole genome shotgun (WGS) entry which is preliminary data.</text>
</comment>
<name>A0A2W5KFY9_ANCNO</name>
<dbReference type="EMBL" id="QFPN01000007">
    <property type="protein sequence ID" value="PZQ13735.1"/>
    <property type="molecule type" value="Genomic_DNA"/>
</dbReference>
<evidence type="ECO:0000313" key="1">
    <source>
        <dbReference type="EMBL" id="PZQ13735.1"/>
    </source>
</evidence>
<evidence type="ECO:0008006" key="3">
    <source>
        <dbReference type="Google" id="ProtNLM"/>
    </source>
</evidence>
<gene>
    <name evidence="1" type="ORF">DI565_14480</name>
</gene>
<dbReference type="PANTHER" id="PTHR35336:SF5">
    <property type="entry name" value="ADENOSYLCOBINAMIDE AMIDOHYDROLASE"/>
    <property type="match status" value="1"/>
</dbReference>
<reference evidence="1 2" key="1">
    <citation type="submission" date="2017-08" db="EMBL/GenBank/DDBJ databases">
        <title>Infants hospitalized years apart are colonized by the same room-sourced microbial strains.</title>
        <authorList>
            <person name="Brooks B."/>
            <person name="Olm M.R."/>
            <person name="Firek B.A."/>
            <person name="Baker R."/>
            <person name="Thomas B.C."/>
            <person name="Morowitz M.J."/>
            <person name="Banfield J.F."/>
        </authorList>
    </citation>
    <scope>NUCLEOTIDE SEQUENCE [LARGE SCALE GENOMIC DNA]</scope>
    <source>
        <strain evidence="1">S2_005_003_R2_43</strain>
    </source>
</reference>